<accession>A0ABQ5MTU4</accession>
<protein>
    <recommendedName>
        <fullName evidence="1">Aminoglycoside phosphotransferase domain-containing protein</fullName>
    </recommendedName>
</protein>
<sequence>MDIKGLGAVADETAGIELLESPAMEEPLELAVNSLGGSVRSWHLAKLQHRPGAGATGIYSVDVAFADRPNRTEYVCITSSNVPECGLPMVRLQKEGINLTAWLYPADPVLAGLPAACDPAAVAAAAFGGGTADLHMVNYRPLRRAVLTAAQGQNRVFIKVVRPDRAQALLRRHRMLIEAGIPAPEALPGPGAGVAILREAAGTPLAQALMDDGAQDLDPQTLVSLLRRLPEDVLGLSRRPAWAERAADYAKAAAAVLPGEQDRIFRLAESVRNLLSTTDAGPLVPTHGDFYEANILVDGGRITGLLDVDSLGPGHLVDDLACFIGHVAVLPAVHSAYVHVPEAMERFLRAFDTEVDPAGLRGRAAGVALSLIAGAKTAGGSWEADALQRLQAAEELAAQADQLSAARR</sequence>
<reference evidence="2 3" key="1">
    <citation type="journal article" date="2023" name="Int. J. Syst. Evol. Microbiol.">
        <title>Arthrobacter mangrovi sp. nov., an actinobacterium isolated from the rhizosphere of a mangrove.</title>
        <authorList>
            <person name="Hamada M."/>
            <person name="Saitou S."/>
            <person name="Enomoto N."/>
            <person name="Nanri K."/>
            <person name="Hidaka K."/>
            <person name="Miura T."/>
            <person name="Tamura T."/>
        </authorList>
    </citation>
    <scope>NUCLEOTIDE SEQUENCE [LARGE SCALE GENOMIC DNA]</scope>
    <source>
        <strain evidence="2 3">NBRC 112813</strain>
    </source>
</reference>
<evidence type="ECO:0000313" key="2">
    <source>
        <dbReference type="EMBL" id="GLB67052.1"/>
    </source>
</evidence>
<gene>
    <name evidence="2" type="ORF">AHIS1636_14910</name>
</gene>
<evidence type="ECO:0000259" key="1">
    <source>
        <dbReference type="Pfam" id="PF01636"/>
    </source>
</evidence>
<proteinExistence type="predicted"/>
<dbReference type="InterPro" id="IPR011009">
    <property type="entry name" value="Kinase-like_dom_sf"/>
</dbReference>
<comment type="caution">
    <text evidence="2">The sequence shown here is derived from an EMBL/GenBank/DDBJ whole genome shotgun (WGS) entry which is preliminary data.</text>
</comment>
<dbReference type="SUPFAM" id="SSF56112">
    <property type="entry name" value="Protein kinase-like (PK-like)"/>
    <property type="match status" value="1"/>
</dbReference>
<name>A0ABQ5MTU4_9MICC</name>
<feature type="domain" description="Aminoglycoside phosphotransferase" evidence="1">
    <location>
        <begin position="152"/>
        <end position="339"/>
    </location>
</feature>
<dbReference type="Gene3D" id="3.90.1200.10">
    <property type="match status" value="1"/>
</dbReference>
<organism evidence="2 3">
    <name type="scientific">Arthrobacter mangrovi</name>
    <dbReference type="NCBI Taxonomy" id="2966350"/>
    <lineage>
        <taxon>Bacteria</taxon>
        <taxon>Bacillati</taxon>
        <taxon>Actinomycetota</taxon>
        <taxon>Actinomycetes</taxon>
        <taxon>Micrococcales</taxon>
        <taxon>Micrococcaceae</taxon>
        <taxon>Arthrobacter</taxon>
    </lineage>
</organism>
<dbReference type="EMBL" id="BRVS01000005">
    <property type="protein sequence ID" value="GLB67052.1"/>
    <property type="molecule type" value="Genomic_DNA"/>
</dbReference>
<dbReference type="InterPro" id="IPR002575">
    <property type="entry name" value="Aminoglycoside_PTrfase"/>
</dbReference>
<dbReference type="Proteomes" id="UP001209654">
    <property type="component" value="Unassembled WGS sequence"/>
</dbReference>
<evidence type="ECO:0000313" key="3">
    <source>
        <dbReference type="Proteomes" id="UP001209654"/>
    </source>
</evidence>
<keyword evidence="3" id="KW-1185">Reference proteome</keyword>
<dbReference type="Pfam" id="PF01636">
    <property type="entry name" value="APH"/>
    <property type="match status" value="1"/>
</dbReference>
<dbReference type="RefSeq" id="WP_264795179.1">
    <property type="nucleotide sequence ID" value="NZ_BRVS01000005.1"/>
</dbReference>